<dbReference type="InterPro" id="IPR016181">
    <property type="entry name" value="Acyl_CoA_acyltransferase"/>
</dbReference>
<comment type="catalytic activity">
    <reaction evidence="5">
        <text>glycyl-tRNA(Gly) + acetyl-CoA = N-acetylglycyl-tRNA(Gly) + CoA + H(+)</text>
        <dbReference type="Rhea" id="RHEA:81867"/>
        <dbReference type="Rhea" id="RHEA-COMP:9683"/>
        <dbReference type="Rhea" id="RHEA-COMP:19766"/>
        <dbReference type="ChEBI" id="CHEBI:15378"/>
        <dbReference type="ChEBI" id="CHEBI:57287"/>
        <dbReference type="ChEBI" id="CHEBI:57288"/>
        <dbReference type="ChEBI" id="CHEBI:78522"/>
        <dbReference type="ChEBI" id="CHEBI:232036"/>
    </reaction>
</comment>
<evidence type="ECO:0000259" key="6">
    <source>
        <dbReference type="PROSITE" id="PS51186"/>
    </source>
</evidence>
<dbReference type="EMBL" id="JASJEX010000005">
    <property type="protein sequence ID" value="MDJ1130321.1"/>
    <property type="molecule type" value="Genomic_DNA"/>
</dbReference>
<reference evidence="7" key="1">
    <citation type="submission" date="2023-05" db="EMBL/GenBank/DDBJ databases">
        <title>[olsenella] sp. nov., isolated from a pig farm feces dump.</title>
        <authorList>
            <person name="Chang Y.-H."/>
        </authorList>
    </citation>
    <scope>NUCLEOTIDE SEQUENCE</scope>
    <source>
        <strain evidence="7">YH-ols2217</strain>
    </source>
</reference>
<keyword evidence="8" id="KW-1185">Reference proteome</keyword>
<evidence type="ECO:0000256" key="2">
    <source>
        <dbReference type="ARBA" id="ARBA00022649"/>
    </source>
</evidence>
<protein>
    <submittedName>
        <fullName evidence="7">GNAT family N-acetyltransferase</fullName>
    </submittedName>
</protein>
<keyword evidence="4" id="KW-0012">Acyltransferase</keyword>
<sequence length="154" mass="16350">MAPGDDVSQVRCGEPALDDWARERAPRAEALGDAAVFVLEDGDRIVGYYTLSPFSVIRGASPGRVSRNAPDPVPCLLLGRLAVDQGFQGLGLGKALLKDAILEAATVRARIGGRALVCDPLNDEVRAWYLSAGFIEGRGTRKLFFPLKGIAGKG</sequence>
<dbReference type="Proteomes" id="UP001431693">
    <property type="component" value="Unassembled WGS sequence"/>
</dbReference>
<dbReference type="PROSITE" id="PS51186">
    <property type="entry name" value="GNAT"/>
    <property type="match status" value="1"/>
</dbReference>
<accession>A0ABT6ZMP6</accession>
<feature type="domain" description="N-acetyltransferase" evidence="6">
    <location>
        <begin position="1"/>
        <end position="148"/>
    </location>
</feature>
<keyword evidence="2" id="KW-1277">Toxin-antitoxin system</keyword>
<dbReference type="InterPro" id="IPR000182">
    <property type="entry name" value="GNAT_dom"/>
</dbReference>
<comment type="caution">
    <text evidence="7">The sequence shown here is derived from an EMBL/GenBank/DDBJ whole genome shotgun (WGS) entry which is preliminary data.</text>
</comment>
<dbReference type="RefSeq" id="WP_283713524.1">
    <property type="nucleotide sequence ID" value="NZ_JASJEX010000005.1"/>
</dbReference>
<dbReference type="Pfam" id="PF13508">
    <property type="entry name" value="Acetyltransf_7"/>
    <property type="match status" value="1"/>
</dbReference>
<dbReference type="Gene3D" id="3.40.630.30">
    <property type="match status" value="1"/>
</dbReference>
<dbReference type="CDD" id="cd04301">
    <property type="entry name" value="NAT_SF"/>
    <property type="match status" value="1"/>
</dbReference>
<name>A0ABT6ZMP6_9ACTN</name>
<evidence type="ECO:0000313" key="8">
    <source>
        <dbReference type="Proteomes" id="UP001431693"/>
    </source>
</evidence>
<evidence type="ECO:0000256" key="4">
    <source>
        <dbReference type="ARBA" id="ARBA00023315"/>
    </source>
</evidence>
<gene>
    <name evidence="7" type="ORF">QJ043_09560</name>
</gene>
<proteinExistence type="predicted"/>
<keyword evidence="3" id="KW-0808">Transferase</keyword>
<evidence type="ECO:0000256" key="5">
    <source>
        <dbReference type="ARBA" id="ARBA00049880"/>
    </source>
</evidence>
<dbReference type="PANTHER" id="PTHR36449">
    <property type="entry name" value="ACETYLTRANSFERASE-RELATED"/>
    <property type="match status" value="1"/>
</dbReference>
<evidence type="ECO:0000256" key="3">
    <source>
        <dbReference type="ARBA" id="ARBA00022679"/>
    </source>
</evidence>
<organism evidence="7 8">
    <name type="scientific">Kribbibacterium absianum</name>
    <dbReference type="NCBI Taxonomy" id="3044210"/>
    <lineage>
        <taxon>Bacteria</taxon>
        <taxon>Bacillati</taxon>
        <taxon>Actinomycetota</taxon>
        <taxon>Coriobacteriia</taxon>
        <taxon>Coriobacteriales</taxon>
        <taxon>Kribbibacteriaceae</taxon>
        <taxon>Kribbibacterium</taxon>
    </lineage>
</organism>
<keyword evidence="1" id="KW-0678">Repressor</keyword>
<evidence type="ECO:0000313" key="7">
    <source>
        <dbReference type="EMBL" id="MDJ1130321.1"/>
    </source>
</evidence>
<dbReference type="PANTHER" id="PTHR36449:SF1">
    <property type="entry name" value="ACETYLTRANSFERASE"/>
    <property type="match status" value="1"/>
</dbReference>
<dbReference type="SUPFAM" id="SSF55729">
    <property type="entry name" value="Acyl-CoA N-acyltransferases (Nat)"/>
    <property type="match status" value="1"/>
</dbReference>
<evidence type="ECO:0000256" key="1">
    <source>
        <dbReference type="ARBA" id="ARBA00022491"/>
    </source>
</evidence>